<dbReference type="GeneID" id="43618755"/>
<reference evidence="1 2" key="2">
    <citation type="submission" date="2020-04" db="EMBL/GenBank/DDBJ databases">
        <title>Genome sequencing and assembly of multiple isolates from the Colletotrichum gloeosporioides species complex.</title>
        <authorList>
            <person name="Gan P."/>
            <person name="Shirasu K."/>
        </authorList>
    </citation>
    <scope>NUCLEOTIDE SEQUENCE [LARGE SCALE GENOMIC DNA]</scope>
    <source>
        <strain evidence="1 2">Nara gc5</strain>
    </source>
</reference>
<protein>
    <submittedName>
        <fullName evidence="1">Uncharacterized protein</fullName>
    </submittedName>
</protein>
<proteinExistence type="predicted"/>
<evidence type="ECO:0000313" key="2">
    <source>
        <dbReference type="Proteomes" id="UP000011096"/>
    </source>
</evidence>
<sequence>MNERAYENLLLRTGDASGIQACETRDLGLLFWRAHLTREEFHEALTWSENVSGSLLDRCQVHDRLQIPEPKDPTRKQYIVWGTDDCWNNHETASRGSENLLAITGSNSLIEPSYRTELPSGIIYWRVELREDEIPKVQDLLEVRLVERPNWFSDYPGDEIGIPLPRRLRRPLRT</sequence>
<gene>
    <name evidence="1" type="ORF">CGGC5_v007039</name>
</gene>
<keyword evidence="2" id="KW-1185">Reference proteome</keyword>
<dbReference type="InParanoid" id="A0A7J6J6Z0"/>
<dbReference type="Proteomes" id="UP000011096">
    <property type="component" value="Unassembled WGS sequence"/>
</dbReference>
<reference evidence="1 2" key="1">
    <citation type="submission" date="2012-08" db="EMBL/GenBank/DDBJ databases">
        <authorList>
            <person name="Gan P.H.P."/>
            <person name="Ikeda K."/>
            <person name="Irieda H."/>
            <person name="Narusaka M."/>
            <person name="O'Connell R.J."/>
            <person name="Narusaka Y."/>
            <person name="Takano Y."/>
            <person name="Kubo Y."/>
            <person name="Shirasu K."/>
        </authorList>
    </citation>
    <scope>NUCLEOTIDE SEQUENCE [LARGE SCALE GENOMIC DNA]</scope>
    <source>
        <strain evidence="1 2">Nara gc5</strain>
    </source>
</reference>
<dbReference type="EMBL" id="ANPB02000004">
    <property type="protein sequence ID" value="KAF4485434.1"/>
    <property type="molecule type" value="Genomic_DNA"/>
</dbReference>
<evidence type="ECO:0000313" key="1">
    <source>
        <dbReference type="EMBL" id="KAF4485434.1"/>
    </source>
</evidence>
<accession>A0A7J6J6Z0</accession>
<organism evidence="1 2">
    <name type="scientific">Colletotrichum fructicola (strain Nara gc5)</name>
    <name type="common">Anthracnose fungus</name>
    <name type="synonym">Colletotrichum gloeosporioides (strain Nara gc5)</name>
    <dbReference type="NCBI Taxonomy" id="1213859"/>
    <lineage>
        <taxon>Eukaryota</taxon>
        <taxon>Fungi</taxon>
        <taxon>Dikarya</taxon>
        <taxon>Ascomycota</taxon>
        <taxon>Pezizomycotina</taxon>
        <taxon>Sordariomycetes</taxon>
        <taxon>Hypocreomycetidae</taxon>
        <taxon>Glomerellales</taxon>
        <taxon>Glomerellaceae</taxon>
        <taxon>Colletotrichum</taxon>
        <taxon>Colletotrichum gloeosporioides species complex</taxon>
    </lineage>
</organism>
<comment type="caution">
    <text evidence="1">The sequence shown here is derived from an EMBL/GenBank/DDBJ whole genome shotgun (WGS) entry which is preliminary data.</text>
</comment>
<name>A0A7J6J6Z0_COLFN</name>
<dbReference type="RefSeq" id="XP_031892602.2">
    <property type="nucleotide sequence ID" value="XM_032034744.2"/>
</dbReference>
<dbReference type="AlphaFoldDB" id="A0A7J6J6Z0"/>